<proteinExistence type="predicted"/>
<feature type="compositionally biased region" description="Low complexity" evidence="1">
    <location>
        <begin position="24"/>
        <end position="33"/>
    </location>
</feature>
<dbReference type="EMBL" id="BKCJ011316944">
    <property type="protein sequence ID" value="GFD19742.1"/>
    <property type="molecule type" value="Genomic_DNA"/>
</dbReference>
<gene>
    <name evidence="2" type="ORF">Tci_891711</name>
</gene>
<comment type="caution">
    <text evidence="2">The sequence shown here is derived from an EMBL/GenBank/DDBJ whole genome shotgun (WGS) entry which is preliminary data.</text>
</comment>
<reference evidence="2" key="1">
    <citation type="journal article" date="2019" name="Sci. Rep.">
        <title>Draft genome of Tanacetum cinerariifolium, the natural source of mosquito coil.</title>
        <authorList>
            <person name="Yamashiro T."/>
            <person name="Shiraishi A."/>
            <person name="Satake H."/>
            <person name="Nakayama K."/>
        </authorList>
    </citation>
    <scope>NUCLEOTIDE SEQUENCE</scope>
</reference>
<feature type="compositionally biased region" description="Polar residues" evidence="1">
    <location>
        <begin position="1"/>
        <end position="10"/>
    </location>
</feature>
<dbReference type="AlphaFoldDB" id="A0A699U9Y8"/>
<feature type="region of interest" description="Disordered" evidence="1">
    <location>
        <begin position="1"/>
        <end position="50"/>
    </location>
</feature>
<name>A0A699U9Y8_TANCI</name>
<evidence type="ECO:0000256" key="1">
    <source>
        <dbReference type="SAM" id="MobiDB-lite"/>
    </source>
</evidence>
<protein>
    <submittedName>
        <fullName evidence="2">Uncharacterized protein</fullName>
    </submittedName>
</protein>
<evidence type="ECO:0000313" key="2">
    <source>
        <dbReference type="EMBL" id="GFD19742.1"/>
    </source>
</evidence>
<sequence>RTQKYSSCSDLSDPPYHSPSLADPTPALPSIATPSPPSTPLTIAATHRQPHQRKGVFDWFILKTKGAFVCGGSSMGGVAAVQQQGAAVQQP</sequence>
<feature type="non-terminal residue" evidence="2">
    <location>
        <position position="1"/>
    </location>
</feature>
<accession>A0A699U9Y8</accession>
<organism evidence="2">
    <name type="scientific">Tanacetum cinerariifolium</name>
    <name type="common">Dalmatian daisy</name>
    <name type="synonym">Chrysanthemum cinerariifolium</name>
    <dbReference type="NCBI Taxonomy" id="118510"/>
    <lineage>
        <taxon>Eukaryota</taxon>
        <taxon>Viridiplantae</taxon>
        <taxon>Streptophyta</taxon>
        <taxon>Embryophyta</taxon>
        <taxon>Tracheophyta</taxon>
        <taxon>Spermatophyta</taxon>
        <taxon>Magnoliopsida</taxon>
        <taxon>eudicotyledons</taxon>
        <taxon>Gunneridae</taxon>
        <taxon>Pentapetalae</taxon>
        <taxon>asterids</taxon>
        <taxon>campanulids</taxon>
        <taxon>Asterales</taxon>
        <taxon>Asteraceae</taxon>
        <taxon>Asteroideae</taxon>
        <taxon>Anthemideae</taxon>
        <taxon>Anthemidinae</taxon>
        <taxon>Tanacetum</taxon>
    </lineage>
</organism>